<accession>A0A6C0BMX5</accession>
<protein>
    <submittedName>
        <fullName evidence="3">Uncharacterized protein</fullName>
    </submittedName>
</protein>
<feature type="coiled-coil region" evidence="1">
    <location>
        <begin position="216"/>
        <end position="286"/>
    </location>
</feature>
<sequence>MSLRPQTPTPRKQQEINIQRLRAKNAELQSQLNEAELELTAAVNQANQNLEEYTRDHEALKVKEAKCQAALKECQEEKNKILTDIYKIGLRLTGAAKDPSETFYWPYLVRQSGGMTFLPDGAKKLQSQILQLQQALGGLTTEWKAQPGVGSSTFEDPQGDIEANLKRIVDGAPPGGYVGWYNEHKGLPAELKSCQEQCQEEKAKQEESYRSQLAVHEQVLQTNAELREAQKQLQASLKACNEQKTALQALFDECKTQTQSREDETLMNMREQNEALRQRIARMRKIIAGTGVAAGLVGAAALSKTALGRS</sequence>
<evidence type="ECO:0000256" key="2">
    <source>
        <dbReference type="SAM" id="Phobius"/>
    </source>
</evidence>
<feature type="transmembrane region" description="Helical" evidence="2">
    <location>
        <begin position="286"/>
        <end position="307"/>
    </location>
</feature>
<proteinExistence type="predicted"/>
<reference evidence="3" key="1">
    <citation type="journal article" date="2020" name="Nature">
        <title>Giant virus diversity and host interactions through global metagenomics.</title>
        <authorList>
            <person name="Schulz F."/>
            <person name="Roux S."/>
            <person name="Paez-Espino D."/>
            <person name="Jungbluth S."/>
            <person name="Walsh D.A."/>
            <person name="Denef V.J."/>
            <person name="McMahon K.D."/>
            <person name="Konstantinidis K.T."/>
            <person name="Eloe-Fadrosh E.A."/>
            <person name="Kyrpides N.C."/>
            <person name="Woyke T."/>
        </authorList>
    </citation>
    <scope>NUCLEOTIDE SEQUENCE</scope>
    <source>
        <strain evidence="3">GVMAG-M-3300018080-19</strain>
    </source>
</reference>
<feature type="coiled-coil region" evidence="1">
    <location>
        <begin position="11"/>
        <end position="80"/>
    </location>
</feature>
<keyword evidence="1" id="KW-0175">Coiled coil</keyword>
<name>A0A6C0BMX5_9ZZZZ</name>
<keyword evidence="2" id="KW-0812">Transmembrane</keyword>
<dbReference type="AlphaFoldDB" id="A0A6C0BMX5"/>
<keyword evidence="2" id="KW-1133">Transmembrane helix</keyword>
<organism evidence="3">
    <name type="scientific">viral metagenome</name>
    <dbReference type="NCBI Taxonomy" id="1070528"/>
    <lineage>
        <taxon>unclassified sequences</taxon>
        <taxon>metagenomes</taxon>
        <taxon>organismal metagenomes</taxon>
    </lineage>
</organism>
<evidence type="ECO:0000256" key="1">
    <source>
        <dbReference type="SAM" id="Coils"/>
    </source>
</evidence>
<dbReference type="EMBL" id="MN739209">
    <property type="protein sequence ID" value="QHS93755.1"/>
    <property type="molecule type" value="Genomic_DNA"/>
</dbReference>
<keyword evidence="2" id="KW-0472">Membrane</keyword>
<evidence type="ECO:0000313" key="3">
    <source>
        <dbReference type="EMBL" id="QHS93755.1"/>
    </source>
</evidence>